<gene>
    <name evidence="3" type="ORF">Val02_25110</name>
</gene>
<evidence type="ECO:0000313" key="4">
    <source>
        <dbReference type="Proteomes" id="UP000619260"/>
    </source>
</evidence>
<dbReference type="Proteomes" id="UP000619260">
    <property type="component" value="Unassembled WGS sequence"/>
</dbReference>
<accession>A0A8J4DP68</accession>
<dbReference type="Gene3D" id="3.30.70.1060">
    <property type="entry name" value="Dimeric alpha+beta barrel"/>
    <property type="match status" value="1"/>
</dbReference>
<evidence type="ECO:0000259" key="2">
    <source>
        <dbReference type="Pfam" id="PF03795"/>
    </source>
</evidence>
<keyword evidence="4" id="KW-1185">Reference proteome</keyword>
<reference evidence="3" key="1">
    <citation type="submission" date="2021-01" db="EMBL/GenBank/DDBJ databases">
        <title>Whole genome shotgun sequence of Virgisporangium aliadipatigenens NBRC 105644.</title>
        <authorList>
            <person name="Komaki H."/>
            <person name="Tamura T."/>
        </authorList>
    </citation>
    <scope>NUCLEOTIDE SEQUENCE</scope>
    <source>
        <strain evidence="3">NBRC 105644</strain>
    </source>
</reference>
<dbReference type="PANTHER" id="PTHR35174:SF3">
    <property type="entry name" value="BLL7171 PROTEIN"/>
    <property type="match status" value="1"/>
</dbReference>
<dbReference type="SUPFAM" id="SSF54909">
    <property type="entry name" value="Dimeric alpha+beta barrel"/>
    <property type="match status" value="1"/>
</dbReference>
<evidence type="ECO:0000313" key="3">
    <source>
        <dbReference type="EMBL" id="GIJ45625.1"/>
    </source>
</evidence>
<name>A0A8J4DP68_9ACTN</name>
<proteinExistence type="inferred from homology"/>
<dbReference type="InterPro" id="IPR011008">
    <property type="entry name" value="Dimeric_a/b-barrel"/>
</dbReference>
<evidence type="ECO:0000256" key="1">
    <source>
        <dbReference type="ARBA" id="ARBA00007689"/>
    </source>
</evidence>
<sequence>MKYMLLMNSNGNAWGGDAGLPGWSPEDIDRMMGFMEDLNKDLQARGEWIDAQGLTGPQDAKLVRARDGQPVITDGPFAESKEFLAGYWLLKLESDERAVEIATRISVCPGPGGAPLNQEIQIRPIAELP</sequence>
<dbReference type="Pfam" id="PF03795">
    <property type="entry name" value="YCII"/>
    <property type="match status" value="1"/>
</dbReference>
<dbReference type="AlphaFoldDB" id="A0A8J4DP68"/>
<protein>
    <submittedName>
        <fullName evidence="3">Sigma associated protein</fullName>
    </submittedName>
</protein>
<dbReference type="InterPro" id="IPR005545">
    <property type="entry name" value="YCII"/>
</dbReference>
<dbReference type="PANTHER" id="PTHR35174">
    <property type="entry name" value="BLL7171 PROTEIN-RELATED"/>
    <property type="match status" value="1"/>
</dbReference>
<comment type="caution">
    <text evidence="3">The sequence shown here is derived from an EMBL/GenBank/DDBJ whole genome shotgun (WGS) entry which is preliminary data.</text>
</comment>
<dbReference type="EMBL" id="BOPF01000007">
    <property type="protein sequence ID" value="GIJ45625.1"/>
    <property type="molecule type" value="Genomic_DNA"/>
</dbReference>
<organism evidence="3 4">
    <name type="scientific">Virgisporangium aliadipatigenens</name>
    <dbReference type="NCBI Taxonomy" id="741659"/>
    <lineage>
        <taxon>Bacteria</taxon>
        <taxon>Bacillati</taxon>
        <taxon>Actinomycetota</taxon>
        <taxon>Actinomycetes</taxon>
        <taxon>Micromonosporales</taxon>
        <taxon>Micromonosporaceae</taxon>
        <taxon>Virgisporangium</taxon>
    </lineage>
</organism>
<dbReference type="RefSeq" id="WP_203899137.1">
    <property type="nucleotide sequence ID" value="NZ_BOPF01000007.1"/>
</dbReference>
<comment type="similarity">
    <text evidence="1">Belongs to the YciI family.</text>
</comment>
<feature type="domain" description="YCII-related" evidence="2">
    <location>
        <begin position="1"/>
        <end position="105"/>
    </location>
</feature>